<dbReference type="PANTHER" id="PTHR33908">
    <property type="entry name" value="MANNOSYLTRANSFERASE YKCB-RELATED"/>
    <property type="match status" value="1"/>
</dbReference>
<sequence length="483" mass="54335">MLSIRQKQLLGVLITALFIRLISLHFYPLMDTTEARYGEMARLMVETGNWLTPLFDYGVPFWGKPPLQNWMSAGSIALFTNNEFFLRLPHFIAGLFTLIAVALFAKQFAISRLNVALVLSTICVFYVCLGTVMTDMGLLFAVTLAYIGFYLAFTKHKSFAYIGFIGLGIGLLAKGPVALVIFFIGSGLWLLWHFGAVKMWSQLVIKVPLISGFALMLLLAAPWYWMAEQATPGFLEYFLIGEHYSRFVDSGWQGDLYGSAHDQPRGKIWLFFAFAGLPWTLFIPAALYKLYQRHNGFDGLTKFLICWMLSPLILFTLAGNILPAYVLPAAPALALLVAYAWKEHGVAHLAKVAAFIPVLLLVALAMVNSGIDKQKSDKWLLSQRSEDHRVFYWLQQEFSGRYYTQGQAKLIDQNTLQEVTQSQFYLVAHHKHIDVSLPPFSRCIQQANTQDKSLLLCRSSASTSASELKAQSDDLAVEQLSRH</sequence>
<evidence type="ECO:0000256" key="5">
    <source>
        <dbReference type="ARBA" id="ARBA00022692"/>
    </source>
</evidence>
<evidence type="ECO:0000256" key="1">
    <source>
        <dbReference type="ARBA" id="ARBA00004651"/>
    </source>
</evidence>
<keyword evidence="7 8" id="KW-0472">Membrane</keyword>
<feature type="transmembrane region" description="Helical" evidence="8">
    <location>
        <begin position="159"/>
        <end position="191"/>
    </location>
</feature>
<keyword evidence="11" id="KW-1185">Reference proteome</keyword>
<dbReference type="KEGG" id="smai:EXU30_01435"/>
<feature type="transmembrane region" description="Helical" evidence="8">
    <location>
        <begin position="303"/>
        <end position="326"/>
    </location>
</feature>
<comment type="subcellular location">
    <subcellularLocation>
        <location evidence="1">Cell membrane</location>
        <topology evidence="1">Multi-pass membrane protein</topology>
    </subcellularLocation>
</comment>
<keyword evidence="5 8" id="KW-0812">Transmembrane</keyword>
<dbReference type="Proteomes" id="UP000291106">
    <property type="component" value="Chromosome"/>
</dbReference>
<dbReference type="PANTHER" id="PTHR33908:SF3">
    <property type="entry name" value="UNDECAPRENYL PHOSPHATE-ALPHA-4-AMINO-4-DEOXY-L-ARABINOSE ARABINOSYL TRANSFERASE"/>
    <property type="match status" value="1"/>
</dbReference>
<dbReference type="AlphaFoldDB" id="A0A411PDC9"/>
<dbReference type="GO" id="GO:0000030">
    <property type="term" value="F:mannosyltransferase activity"/>
    <property type="evidence" value="ECO:0007669"/>
    <property type="project" value="InterPro"/>
</dbReference>
<dbReference type="OrthoDB" id="9775035at2"/>
<dbReference type="GO" id="GO:0005886">
    <property type="term" value="C:plasma membrane"/>
    <property type="evidence" value="ECO:0007669"/>
    <property type="project" value="UniProtKB-SubCell"/>
</dbReference>
<keyword evidence="2" id="KW-1003">Cell membrane</keyword>
<evidence type="ECO:0000256" key="4">
    <source>
        <dbReference type="ARBA" id="ARBA00022679"/>
    </source>
</evidence>
<evidence type="ECO:0000313" key="10">
    <source>
        <dbReference type="EMBL" id="QBF81508.1"/>
    </source>
</evidence>
<dbReference type="GO" id="GO:0010041">
    <property type="term" value="P:response to iron(III) ion"/>
    <property type="evidence" value="ECO:0007669"/>
    <property type="project" value="TreeGrafter"/>
</dbReference>
<feature type="transmembrane region" description="Helical" evidence="8">
    <location>
        <begin position="203"/>
        <end position="225"/>
    </location>
</feature>
<organism evidence="10 11">
    <name type="scientific">Shewanella maritima</name>
    <dbReference type="NCBI Taxonomy" id="2520507"/>
    <lineage>
        <taxon>Bacteria</taxon>
        <taxon>Pseudomonadati</taxon>
        <taxon>Pseudomonadota</taxon>
        <taxon>Gammaproteobacteria</taxon>
        <taxon>Alteromonadales</taxon>
        <taxon>Shewanellaceae</taxon>
        <taxon>Shewanella</taxon>
    </lineage>
</organism>
<dbReference type="GO" id="GO:0016763">
    <property type="term" value="F:pentosyltransferase activity"/>
    <property type="evidence" value="ECO:0007669"/>
    <property type="project" value="TreeGrafter"/>
</dbReference>
<evidence type="ECO:0000256" key="2">
    <source>
        <dbReference type="ARBA" id="ARBA00022475"/>
    </source>
</evidence>
<gene>
    <name evidence="10" type="ORF">EXU30_01435</name>
</gene>
<reference evidence="10 11" key="1">
    <citation type="submission" date="2019-02" db="EMBL/GenBank/DDBJ databases">
        <title>Shewanella sp. D4-2 isolated from Dokdo Island.</title>
        <authorList>
            <person name="Baek K."/>
        </authorList>
    </citation>
    <scope>NUCLEOTIDE SEQUENCE [LARGE SCALE GENOMIC DNA]</scope>
    <source>
        <strain evidence="10 11">D4-2</strain>
    </source>
</reference>
<feature type="transmembrane region" description="Helical" evidence="8">
    <location>
        <begin position="268"/>
        <end position="291"/>
    </location>
</feature>
<name>A0A411PDC9_9GAMM</name>
<evidence type="ECO:0000256" key="7">
    <source>
        <dbReference type="ARBA" id="ARBA00023136"/>
    </source>
</evidence>
<proteinExistence type="predicted"/>
<protein>
    <submittedName>
        <fullName evidence="10">Glycosyltransferase family 39 protein</fullName>
    </submittedName>
</protein>
<keyword evidence="6 8" id="KW-1133">Transmembrane helix</keyword>
<keyword evidence="3" id="KW-0328">Glycosyltransferase</keyword>
<dbReference type="Pfam" id="PF02366">
    <property type="entry name" value="PMT"/>
    <property type="match status" value="1"/>
</dbReference>
<dbReference type="GO" id="GO:0006493">
    <property type="term" value="P:protein O-linked glycosylation"/>
    <property type="evidence" value="ECO:0007669"/>
    <property type="project" value="InterPro"/>
</dbReference>
<evidence type="ECO:0000256" key="8">
    <source>
        <dbReference type="SAM" id="Phobius"/>
    </source>
</evidence>
<feature type="transmembrane region" description="Helical" evidence="8">
    <location>
        <begin position="9"/>
        <end position="27"/>
    </location>
</feature>
<feature type="transmembrane region" description="Helical" evidence="8">
    <location>
        <begin position="346"/>
        <end position="367"/>
    </location>
</feature>
<evidence type="ECO:0000256" key="3">
    <source>
        <dbReference type="ARBA" id="ARBA00022676"/>
    </source>
</evidence>
<evidence type="ECO:0000259" key="9">
    <source>
        <dbReference type="Pfam" id="PF02366"/>
    </source>
</evidence>
<dbReference type="InterPro" id="IPR050297">
    <property type="entry name" value="LipidA_mod_glycosyltrf_83"/>
</dbReference>
<dbReference type="InterPro" id="IPR003342">
    <property type="entry name" value="ArnT-like_N"/>
</dbReference>
<accession>A0A411PDC9</accession>
<dbReference type="RefSeq" id="WP_130597482.1">
    <property type="nucleotide sequence ID" value="NZ_CP036200.1"/>
</dbReference>
<feature type="domain" description="ArnT-like N-terminal" evidence="9">
    <location>
        <begin position="30"/>
        <end position="238"/>
    </location>
</feature>
<keyword evidence="4 10" id="KW-0808">Transferase</keyword>
<evidence type="ECO:0000313" key="11">
    <source>
        <dbReference type="Proteomes" id="UP000291106"/>
    </source>
</evidence>
<feature type="transmembrane region" description="Helical" evidence="8">
    <location>
        <begin position="117"/>
        <end position="147"/>
    </location>
</feature>
<evidence type="ECO:0000256" key="6">
    <source>
        <dbReference type="ARBA" id="ARBA00022989"/>
    </source>
</evidence>
<dbReference type="GO" id="GO:0009103">
    <property type="term" value="P:lipopolysaccharide biosynthetic process"/>
    <property type="evidence" value="ECO:0007669"/>
    <property type="project" value="UniProtKB-ARBA"/>
</dbReference>
<dbReference type="EMBL" id="CP036200">
    <property type="protein sequence ID" value="QBF81508.1"/>
    <property type="molecule type" value="Genomic_DNA"/>
</dbReference>
<feature type="transmembrane region" description="Helical" evidence="8">
    <location>
        <begin position="84"/>
        <end position="105"/>
    </location>
</feature>